<dbReference type="AlphaFoldDB" id="A0A392WCB8"/>
<proteinExistence type="predicted"/>
<protein>
    <submittedName>
        <fullName evidence="1">Uncharacterized protein</fullName>
    </submittedName>
</protein>
<keyword evidence="2" id="KW-1185">Reference proteome</keyword>
<organism evidence="1 2">
    <name type="scientific">Trifolium medium</name>
    <dbReference type="NCBI Taxonomy" id="97028"/>
    <lineage>
        <taxon>Eukaryota</taxon>
        <taxon>Viridiplantae</taxon>
        <taxon>Streptophyta</taxon>
        <taxon>Embryophyta</taxon>
        <taxon>Tracheophyta</taxon>
        <taxon>Spermatophyta</taxon>
        <taxon>Magnoliopsida</taxon>
        <taxon>eudicotyledons</taxon>
        <taxon>Gunneridae</taxon>
        <taxon>Pentapetalae</taxon>
        <taxon>rosids</taxon>
        <taxon>fabids</taxon>
        <taxon>Fabales</taxon>
        <taxon>Fabaceae</taxon>
        <taxon>Papilionoideae</taxon>
        <taxon>50 kb inversion clade</taxon>
        <taxon>NPAAA clade</taxon>
        <taxon>Hologalegina</taxon>
        <taxon>IRL clade</taxon>
        <taxon>Trifolieae</taxon>
        <taxon>Trifolium</taxon>
    </lineage>
</organism>
<name>A0A392WCB8_9FABA</name>
<dbReference type="EMBL" id="LXQA011413449">
    <property type="protein sequence ID" value="MCI96390.1"/>
    <property type="molecule type" value="Genomic_DNA"/>
</dbReference>
<evidence type="ECO:0000313" key="2">
    <source>
        <dbReference type="Proteomes" id="UP000265520"/>
    </source>
</evidence>
<comment type="caution">
    <text evidence="1">The sequence shown here is derived from an EMBL/GenBank/DDBJ whole genome shotgun (WGS) entry which is preliminary data.</text>
</comment>
<evidence type="ECO:0000313" key="1">
    <source>
        <dbReference type="EMBL" id="MCI96390.1"/>
    </source>
</evidence>
<reference evidence="1 2" key="1">
    <citation type="journal article" date="2018" name="Front. Plant Sci.">
        <title>Red Clover (Trifolium pratense) and Zigzag Clover (T. medium) - A Picture of Genomic Similarities and Differences.</title>
        <authorList>
            <person name="Dluhosova J."/>
            <person name="Istvanek J."/>
            <person name="Nedelnik J."/>
            <person name="Repkova J."/>
        </authorList>
    </citation>
    <scope>NUCLEOTIDE SEQUENCE [LARGE SCALE GENOMIC DNA]</scope>
    <source>
        <strain evidence="2">cv. 10/8</strain>
        <tissue evidence="1">Leaf</tissue>
    </source>
</reference>
<sequence>MSGLRVLEHLVEPSDVNGLKLEMLIAVANESNT</sequence>
<feature type="non-terminal residue" evidence="1">
    <location>
        <position position="33"/>
    </location>
</feature>
<accession>A0A392WCB8</accession>
<dbReference type="Proteomes" id="UP000265520">
    <property type="component" value="Unassembled WGS sequence"/>
</dbReference>